<dbReference type="Proteomes" id="UP000271098">
    <property type="component" value="Unassembled WGS sequence"/>
</dbReference>
<dbReference type="WBParaSite" id="GPUH_0002106901-mRNA-1">
    <property type="protein sequence ID" value="GPUH_0002106901-mRNA-1"/>
    <property type="gene ID" value="GPUH_0002106901"/>
</dbReference>
<dbReference type="InterPro" id="IPR027417">
    <property type="entry name" value="P-loop_NTPase"/>
</dbReference>
<evidence type="ECO:0000313" key="3">
    <source>
        <dbReference type="Proteomes" id="UP000271098"/>
    </source>
</evidence>
<dbReference type="OrthoDB" id="10568120at2759"/>
<protein>
    <submittedName>
        <fullName evidence="4">RIG-I_C domain-containing protein</fullName>
    </submittedName>
</protein>
<dbReference type="InterPro" id="IPR041204">
    <property type="entry name" value="RIG-I-like_C"/>
</dbReference>
<dbReference type="EMBL" id="UYRT01091716">
    <property type="protein sequence ID" value="VDN37386.1"/>
    <property type="molecule type" value="Genomic_DNA"/>
</dbReference>
<dbReference type="Gene3D" id="3.40.50.300">
    <property type="entry name" value="P-loop containing nucleotide triphosphate hydrolases"/>
    <property type="match status" value="2"/>
</dbReference>
<dbReference type="AlphaFoldDB" id="A0A183EJA3"/>
<dbReference type="Pfam" id="PF18119">
    <property type="entry name" value="RIG-I_C"/>
    <property type="match status" value="1"/>
</dbReference>
<reference evidence="4" key="1">
    <citation type="submission" date="2016-06" db="UniProtKB">
        <authorList>
            <consortium name="WormBaseParasite"/>
        </authorList>
    </citation>
    <scope>IDENTIFICATION</scope>
</reference>
<evidence type="ECO:0000313" key="2">
    <source>
        <dbReference type="EMBL" id="VDN37386.1"/>
    </source>
</evidence>
<evidence type="ECO:0000259" key="1">
    <source>
        <dbReference type="Pfam" id="PF18119"/>
    </source>
</evidence>
<evidence type="ECO:0000313" key="4">
    <source>
        <dbReference type="WBParaSite" id="GPUH_0002106901-mRNA-1"/>
    </source>
</evidence>
<sequence>MIALCARLSAHSISTVRTQIENLRFYVKPPIDEIRQVHRPQHDRFVYALQHCMSRIEAVVKGEVEELVNNDVITLQQHETTFPTMQNSSRYESFIGVLRSRLSEMPGGLLKQQLLKMLEHLRFYYRALFLSDLLPNWFAYCYLCGRMIDDEATAIQSQLCTLFSQYVKPEADCLSPRDT</sequence>
<dbReference type="Gene3D" id="1.20.1320.30">
    <property type="match status" value="1"/>
</dbReference>
<gene>
    <name evidence="2" type="ORF">GPUH_LOCUS21044</name>
</gene>
<accession>A0A183EJA3</accession>
<name>A0A183EJA3_9BILA</name>
<keyword evidence="3" id="KW-1185">Reference proteome</keyword>
<organism evidence="4">
    <name type="scientific">Gongylonema pulchrum</name>
    <dbReference type="NCBI Taxonomy" id="637853"/>
    <lineage>
        <taxon>Eukaryota</taxon>
        <taxon>Metazoa</taxon>
        <taxon>Ecdysozoa</taxon>
        <taxon>Nematoda</taxon>
        <taxon>Chromadorea</taxon>
        <taxon>Rhabditida</taxon>
        <taxon>Spirurina</taxon>
        <taxon>Spiruromorpha</taxon>
        <taxon>Spiruroidea</taxon>
        <taxon>Gongylonematidae</taxon>
        <taxon>Gongylonema</taxon>
    </lineage>
</organism>
<feature type="domain" description="RIG-I-like receptor C-terminal" evidence="1">
    <location>
        <begin position="32"/>
        <end position="143"/>
    </location>
</feature>
<reference evidence="2 3" key="2">
    <citation type="submission" date="2018-11" db="EMBL/GenBank/DDBJ databases">
        <authorList>
            <consortium name="Pathogen Informatics"/>
        </authorList>
    </citation>
    <scope>NUCLEOTIDE SEQUENCE [LARGE SCALE GENOMIC DNA]</scope>
</reference>
<proteinExistence type="predicted"/>